<dbReference type="SUPFAM" id="SSF46458">
    <property type="entry name" value="Globin-like"/>
    <property type="match status" value="1"/>
</dbReference>
<evidence type="ECO:0000256" key="4">
    <source>
        <dbReference type="ARBA" id="ARBA00022617"/>
    </source>
</evidence>
<keyword evidence="4 8" id="KW-0349">Heme</keyword>
<gene>
    <name evidence="11" type="primary">LOC110145121</name>
</gene>
<evidence type="ECO:0000256" key="5">
    <source>
        <dbReference type="ARBA" id="ARBA00022621"/>
    </source>
</evidence>
<evidence type="ECO:0000256" key="2">
    <source>
        <dbReference type="ARBA" id="ARBA00011125"/>
    </source>
</evidence>
<proteinExistence type="inferred from homology"/>
<name>A0ABM4HUE8_ODOVR</name>
<dbReference type="RefSeq" id="XP_070319198.1">
    <property type="nucleotide sequence ID" value="XM_070463097.1"/>
</dbReference>
<dbReference type="InterPro" id="IPR009050">
    <property type="entry name" value="Globin-like_sf"/>
</dbReference>
<dbReference type="GeneID" id="110145121"/>
<evidence type="ECO:0000256" key="6">
    <source>
        <dbReference type="ARBA" id="ARBA00022723"/>
    </source>
</evidence>
<evidence type="ECO:0000313" key="10">
    <source>
        <dbReference type="Proteomes" id="UP001652640"/>
    </source>
</evidence>
<dbReference type="InterPro" id="IPR050056">
    <property type="entry name" value="Hemoglobin_oxygen_transport"/>
</dbReference>
<dbReference type="PANTHER" id="PTHR11442:SF42">
    <property type="entry name" value="HEMOGLOBIN SUBUNIT BETA"/>
    <property type="match status" value="1"/>
</dbReference>
<dbReference type="InterPro" id="IPR012292">
    <property type="entry name" value="Globin/Proto"/>
</dbReference>
<evidence type="ECO:0000256" key="8">
    <source>
        <dbReference type="RuleBase" id="RU000356"/>
    </source>
</evidence>
<comment type="subunit">
    <text evidence="2">Heterotetramer of two alpha chains and two beta chains.</text>
</comment>
<evidence type="ECO:0000259" key="9">
    <source>
        <dbReference type="PROSITE" id="PS01033"/>
    </source>
</evidence>
<keyword evidence="7" id="KW-0408">Iron</keyword>
<accession>A0ABM4HUE8</accession>
<dbReference type="PROSITE" id="PS01033">
    <property type="entry name" value="GLOBIN"/>
    <property type="match status" value="1"/>
</dbReference>
<dbReference type="PRINTS" id="PR00814">
    <property type="entry name" value="BETAHAEM"/>
</dbReference>
<feature type="domain" description="Globin" evidence="9">
    <location>
        <begin position="3"/>
        <end position="148"/>
    </location>
</feature>
<dbReference type="InterPro" id="IPR002337">
    <property type="entry name" value="Hemoglobin_b"/>
</dbReference>
<keyword evidence="10" id="KW-1185">Reference proteome</keyword>
<dbReference type="CDD" id="cd08925">
    <property type="entry name" value="Hb-beta-like"/>
    <property type="match status" value="1"/>
</dbReference>
<evidence type="ECO:0000256" key="1">
    <source>
        <dbReference type="ARBA" id="ARBA00008705"/>
    </source>
</evidence>
<organism evidence="10 11">
    <name type="scientific">Odocoileus virginianus</name>
    <name type="common">White-tailed deer</name>
    <dbReference type="NCBI Taxonomy" id="9874"/>
    <lineage>
        <taxon>Eukaryota</taxon>
        <taxon>Metazoa</taxon>
        <taxon>Chordata</taxon>
        <taxon>Craniata</taxon>
        <taxon>Vertebrata</taxon>
        <taxon>Euteleostomi</taxon>
        <taxon>Mammalia</taxon>
        <taxon>Eutheria</taxon>
        <taxon>Laurasiatheria</taxon>
        <taxon>Artiodactyla</taxon>
        <taxon>Ruminantia</taxon>
        <taxon>Pecora</taxon>
        <taxon>Cervidae</taxon>
        <taxon>Odocoileinae</taxon>
        <taxon>Odocoileus</taxon>
    </lineage>
</organism>
<dbReference type="InterPro" id="IPR000971">
    <property type="entry name" value="Globin"/>
</dbReference>
<keyword evidence="5 8" id="KW-0561">Oxygen transport</keyword>
<reference evidence="11" key="1">
    <citation type="submission" date="2025-08" db="UniProtKB">
        <authorList>
            <consortium name="RefSeq"/>
        </authorList>
    </citation>
    <scope>IDENTIFICATION</scope>
    <source>
        <tissue evidence="11">Tongue muscle</tissue>
    </source>
</reference>
<dbReference type="Pfam" id="PF00042">
    <property type="entry name" value="Globin"/>
    <property type="match status" value="1"/>
</dbReference>
<protein>
    <submittedName>
        <fullName evidence="11">Hemoglobin subunit beta-like</fullName>
    </submittedName>
</protein>
<comment type="similarity">
    <text evidence="1 8">Belongs to the globin family.</text>
</comment>
<keyword evidence="3 8" id="KW-0813">Transport</keyword>
<evidence type="ECO:0000313" key="11">
    <source>
        <dbReference type="RefSeq" id="XP_070319198.1"/>
    </source>
</evidence>
<sequence>MVHLTFEEKATVIALWSKIRLDEVGAETLGRQAAVVYPWTKRFFEHFGDLSSADAVMRHPRVKAHGKKVLDAFSEGLKHLDYIKDFFDALSKLHCERLHVNPENFKLLGDILVITLARYFGREFTPKLQAACQKVVAVVANALAHRYHRDPVQFLF</sequence>
<evidence type="ECO:0000256" key="3">
    <source>
        <dbReference type="ARBA" id="ARBA00022448"/>
    </source>
</evidence>
<dbReference type="PANTHER" id="PTHR11442">
    <property type="entry name" value="HEMOGLOBIN FAMILY MEMBER"/>
    <property type="match status" value="1"/>
</dbReference>
<dbReference type="Gene3D" id="1.10.490.10">
    <property type="entry name" value="Globins"/>
    <property type="match status" value="1"/>
</dbReference>
<evidence type="ECO:0000256" key="7">
    <source>
        <dbReference type="ARBA" id="ARBA00023004"/>
    </source>
</evidence>
<keyword evidence="6" id="KW-0479">Metal-binding</keyword>
<dbReference type="Proteomes" id="UP001652640">
    <property type="component" value="Unplaced"/>
</dbReference>